<dbReference type="InterPro" id="IPR019436">
    <property type="entry name" value="Say1-like"/>
</dbReference>
<dbReference type="OrthoDB" id="2152029at2759"/>
<keyword evidence="1 3" id="KW-0378">Hydrolase</keyword>
<feature type="region of interest" description="Disordered" evidence="2">
    <location>
        <begin position="386"/>
        <end position="426"/>
    </location>
</feature>
<reference evidence="3 4" key="1">
    <citation type="submission" date="2017-04" db="EMBL/GenBank/DDBJ databases">
        <title>Genome sequencing of [Candida] sorbophila.</title>
        <authorList>
            <person name="Ahn J.O."/>
        </authorList>
    </citation>
    <scope>NUCLEOTIDE SEQUENCE [LARGE SCALE GENOMIC DNA]</scope>
    <source>
        <strain evidence="3 4">DS02</strain>
    </source>
</reference>
<dbReference type="SUPFAM" id="SSF53474">
    <property type="entry name" value="alpha/beta-Hydrolases"/>
    <property type="match status" value="1"/>
</dbReference>
<evidence type="ECO:0000256" key="1">
    <source>
        <dbReference type="ARBA" id="ARBA00022801"/>
    </source>
</evidence>
<protein>
    <submittedName>
        <fullName evidence="3">Steryl acetyl hydrolase mug81</fullName>
    </submittedName>
</protein>
<dbReference type="InterPro" id="IPR029058">
    <property type="entry name" value="AB_hydrolase_fold"/>
</dbReference>
<dbReference type="Gene3D" id="3.40.50.1820">
    <property type="entry name" value="alpha/beta hydrolase"/>
    <property type="match status" value="1"/>
</dbReference>
<dbReference type="GO" id="GO:0016787">
    <property type="term" value="F:hydrolase activity"/>
    <property type="evidence" value="ECO:0007669"/>
    <property type="project" value="UniProtKB-KW"/>
</dbReference>
<dbReference type="Proteomes" id="UP000238350">
    <property type="component" value="Unassembled WGS sequence"/>
</dbReference>
<dbReference type="GeneID" id="36517691"/>
<accession>A0A2T0FMU2</accession>
<evidence type="ECO:0000313" key="4">
    <source>
        <dbReference type="Proteomes" id="UP000238350"/>
    </source>
</evidence>
<dbReference type="AlphaFoldDB" id="A0A2T0FMU2"/>
<sequence length="555" mass="61749">MADKVGEWDYHEGCPNSKVTWADRMGLAMKIMSLPARMVFWSSTSFVTNPDEPVFQEVKVRTMGYISKSTSIPQLRIVCPIKPIRVTLKSSQRQAKDLNNYNGIFEGSGFSARWIHEAPDRTPDDPVIIFLHGGGYAFKLTPPLVTFAITAARALKRFRCSLLVLDYTVTPFSRYPGQLQELANCYNTLTSTGNCRRPILLGDSCGANLALALLQHIKYPVKDVPVCSHPVWACGMVSPWVSLVTYNHGSYTEFKSRDLIDAASLDEMCQAYCDETDLSNPVVNPIMGSTEYWEGVLPKRQFTVWGACESMRDSCREFAVKARLTNTFEEPRGLHDCLICDLRRPGPKFVMDNIAGWLDSAHPNALYVQPVMEGEFTSETDTAATARLSSKSRAKQQNNTGSWRWTWKSSPITSPQTTDSAPIPENAPESLAALSESGIYTIRTHSDPELSTYKRVEYELEGFSPKKSRPFQLRRSLSALASDSFSMPNKALSFCVSATKRSRSSLLLAANPSNQPDCDEKVELSDTATNLAKKATLSPRNTIQPQFPEPAMISV</sequence>
<proteinExistence type="predicted"/>
<dbReference type="EMBL" id="NDIQ01000022">
    <property type="protein sequence ID" value="PRT56323.1"/>
    <property type="molecule type" value="Genomic_DNA"/>
</dbReference>
<keyword evidence="4" id="KW-1185">Reference proteome</keyword>
<dbReference type="RefSeq" id="XP_024666268.1">
    <property type="nucleotide sequence ID" value="XM_024810500.1"/>
</dbReference>
<name>A0A2T0FMU2_9ASCO</name>
<comment type="caution">
    <text evidence="3">The sequence shown here is derived from an EMBL/GenBank/DDBJ whole genome shotgun (WGS) entry which is preliminary data.</text>
</comment>
<feature type="compositionally biased region" description="Polar residues" evidence="2">
    <location>
        <begin position="386"/>
        <end position="420"/>
    </location>
</feature>
<organism evidence="3 4">
    <name type="scientific">Wickerhamiella sorbophila</name>
    <dbReference type="NCBI Taxonomy" id="45607"/>
    <lineage>
        <taxon>Eukaryota</taxon>
        <taxon>Fungi</taxon>
        <taxon>Dikarya</taxon>
        <taxon>Ascomycota</taxon>
        <taxon>Saccharomycotina</taxon>
        <taxon>Dipodascomycetes</taxon>
        <taxon>Dipodascales</taxon>
        <taxon>Trichomonascaceae</taxon>
        <taxon>Wickerhamiella</taxon>
    </lineage>
</organism>
<dbReference type="InterPro" id="IPR050300">
    <property type="entry name" value="GDXG_lipolytic_enzyme"/>
</dbReference>
<dbReference type="STRING" id="45607.A0A2T0FMU2"/>
<dbReference type="Pfam" id="PF10340">
    <property type="entry name" value="Say1_Mug180"/>
    <property type="match status" value="1"/>
</dbReference>
<dbReference type="PANTHER" id="PTHR48081">
    <property type="entry name" value="AB HYDROLASE SUPERFAMILY PROTEIN C4A8.06C"/>
    <property type="match status" value="1"/>
</dbReference>
<gene>
    <name evidence="3" type="ORF">B9G98_03943</name>
</gene>
<evidence type="ECO:0000313" key="3">
    <source>
        <dbReference type="EMBL" id="PRT56323.1"/>
    </source>
</evidence>
<evidence type="ECO:0000256" key="2">
    <source>
        <dbReference type="SAM" id="MobiDB-lite"/>
    </source>
</evidence>
<dbReference type="PANTHER" id="PTHR48081:SF31">
    <property type="entry name" value="STERYL ACETYL HYDROLASE MUG81-RELATED"/>
    <property type="match status" value="1"/>
</dbReference>